<feature type="domain" description="Protein kinase" evidence="2">
    <location>
        <begin position="55"/>
        <end position="343"/>
    </location>
</feature>
<dbReference type="Pfam" id="PF00069">
    <property type="entry name" value="Pkinase"/>
    <property type="match status" value="1"/>
</dbReference>
<dbReference type="AlphaFoldDB" id="A0A8T1WDG8"/>
<keyword evidence="3" id="KW-0808">Transferase</keyword>
<dbReference type="SMART" id="SM00220">
    <property type="entry name" value="S_TKc"/>
    <property type="match status" value="1"/>
</dbReference>
<evidence type="ECO:0000313" key="3">
    <source>
        <dbReference type="EMBL" id="KAG7392142.1"/>
    </source>
</evidence>
<evidence type="ECO:0000313" key="4">
    <source>
        <dbReference type="Proteomes" id="UP000694044"/>
    </source>
</evidence>
<comment type="caution">
    <text evidence="3">The sequence shown here is derived from an EMBL/GenBank/DDBJ whole genome shotgun (WGS) entry which is preliminary data.</text>
</comment>
<dbReference type="GO" id="GO:0004674">
    <property type="term" value="F:protein serine/threonine kinase activity"/>
    <property type="evidence" value="ECO:0007669"/>
    <property type="project" value="TreeGrafter"/>
</dbReference>
<gene>
    <name evidence="3" type="primary">STK16</name>
    <name evidence="3" type="ORF">PHYPSEUDO_001865</name>
</gene>
<sequence>MAEREAFLPVARQSPGATSGRICTAVTSFPFYAAQRLLSCLGYSHSMRMQSGRTVAVSSEIAQGGFSFVYKARDTDTGEAFALKKILCQTHEQVQLAKAEIQAHKAFAHPNIMPLSDYAVVSSGPETFEYYLLFPFMEVLPSLNGTLRDMINTAIRQDVRTPEGRVLDIFLQICRAVAELHSKSPALAHRDIKPENVMLSDEGEPLLTDFGSVTTADVTISKRSDALLLQEHAAQQSSMAYRAPELYDVPDNTHISSATDVWSLGCLLYAMAFGYSPFECSFYDSGVVRVVECTYLAVIGPIKFPKNCSYSTKFCEMIEWILTQDAAARPSVFDVIERLHSLNE</sequence>
<keyword evidence="4" id="KW-1185">Reference proteome</keyword>
<dbReference type="PANTHER" id="PTHR22967:SF92">
    <property type="entry name" value="LD17053P"/>
    <property type="match status" value="1"/>
</dbReference>
<dbReference type="PANTHER" id="PTHR22967">
    <property type="entry name" value="SERINE/THREONINE PROTEIN KINASE"/>
    <property type="match status" value="1"/>
</dbReference>
<evidence type="ECO:0000259" key="2">
    <source>
        <dbReference type="PROSITE" id="PS50011"/>
    </source>
</evidence>
<keyword evidence="3" id="KW-0418">Kinase</keyword>
<dbReference type="FunFam" id="1.10.510.10:FF:001092">
    <property type="entry name" value="NAK/MPSK protein kinase"/>
    <property type="match status" value="1"/>
</dbReference>
<dbReference type="InterPro" id="IPR000719">
    <property type="entry name" value="Prot_kinase_dom"/>
</dbReference>
<dbReference type="GO" id="GO:0005524">
    <property type="term" value="F:ATP binding"/>
    <property type="evidence" value="ECO:0007669"/>
    <property type="project" value="InterPro"/>
</dbReference>
<organism evidence="3 4">
    <name type="scientific">Phytophthora pseudosyringae</name>
    <dbReference type="NCBI Taxonomy" id="221518"/>
    <lineage>
        <taxon>Eukaryota</taxon>
        <taxon>Sar</taxon>
        <taxon>Stramenopiles</taxon>
        <taxon>Oomycota</taxon>
        <taxon>Peronosporomycetes</taxon>
        <taxon>Peronosporales</taxon>
        <taxon>Peronosporaceae</taxon>
        <taxon>Phytophthora</taxon>
    </lineage>
</organism>
<dbReference type="Proteomes" id="UP000694044">
    <property type="component" value="Unassembled WGS sequence"/>
</dbReference>
<accession>A0A8T1WDG8</accession>
<name>A0A8T1WDG8_9STRA</name>
<protein>
    <submittedName>
        <fullName evidence="3">Serine/threonine-protein kinase 16</fullName>
    </submittedName>
</protein>
<keyword evidence="1" id="KW-0547">Nucleotide-binding</keyword>
<dbReference type="InterPro" id="IPR008271">
    <property type="entry name" value="Ser/Thr_kinase_AS"/>
</dbReference>
<dbReference type="GO" id="GO:0005737">
    <property type="term" value="C:cytoplasm"/>
    <property type="evidence" value="ECO:0007669"/>
    <property type="project" value="TreeGrafter"/>
</dbReference>
<dbReference type="EMBL" id="JAGDFM010000013">
    <property type="protein sequence ID" value="KAG7392142.1"/>
    <property type="molecule type" value="Genomic_DNA"/>
</dbReference>
<reference evidence="3" key="1">
    <citation type="submission" date="2021-02" db="EMBL/GenBank/DDBJ databases">
        <authorList>
            <person name="Palmer J.M."/>
        </authorList>
    </citation>
    <scope>NUCLEOTIDE SEQUENCE</scope>
    <source>
        <strain evidence="3">SCRP734</strain>
    </source>
</reference>
<dbReference type="PROSITE" id="PS00108">
    <property type="entry name" value="PROTEIN_KINASE_ST"/>
    <property type="match status" value="1"/>
</dbReference>
<dbReference type="PROSITE" id="PS50011">
    <property type="entry name" value="PROTEIN_KINASE_DOM"/>
    <property type="match status" value="1"/>
</dbReference>
<dbReference type="OrthoDB" id="248923at2759"/>
<evidence type="ECO:0000256" key="1">
    <source>
        <dbReference type="ARBA" id="ARBA00022741"/>
    </source>
</evidence>
<proteinExistence type="predicted"/>